<dbReference type="EMBL" id="CMVM020000023">
    <property type="status" value="NOT_ANNOTATED_CDS"/>
    <property type="molecule type" value="Genomic_DNA"/>
</dbReference>
<reference evidence="4" key="1">
    <citation type="submission" date="2013-10" db="EMBL/GenBank/DDBJ databases">
        <title>Genome sequencing of Onchocerca volvulus.</title>
        <authorList>
            <person name="Cotton J."/>
            <person name="Tsai J."/>
            <person name="Stanley E."/>
            <person name="Tracey A."/>
            <person name="Holroyd N."/>
            <person name="Lustigman S."/>
            <person name="Berriman M."/>
        </authorList>
    </citation>
    <scope>NUCLEOTIDE SEQUENCE</scope>
</reference>
<dbReference type="Pfam" id="PF13879">
    <property type="entry name" value="Hmw_CFAP97"/>
    <property type="match status" value="1"/>
</dbReference>
<evidence type="ECO:0000256" key="2">
    <source>
        <dbReference type="SAM" id="MobiDB-lite"/>
    </source>
</evidence>
<protein>
    <submittedName>
        <fullName evidence="3">Uncharacterized protein</fullName>
    </submittedName>
</protein>
<proteinExistence type="inferred from homology"/>
<comment type="similarity">
    <text evidence="1">Belongs to the CFAP97 family.</text>
</comment>
<dbReference type="AlphaFoldDB" id="A0A8R1TJN8"/>
<organism evidence="3 4">
    <name type="scientific">Onchocerca volvulus</name>
    <dbReference type="NCBI Taxonomy" id="6282"/>
    <lineage>
        <taxon>Eukaryota</taxon>
        <taxon>Metazoa</taxon>
        <taxon>Ecdysozoa</taxon>
        <taxon>Nematoda</taxon>
        <taxon>Chromadorea</taxon>
        <taxon>Rhabditida</taxon>
        <taxon>Spirurina</taxon>
        <taxon>Spiruromorpha</taxon>
        <taxon>Filarioidea</taxon>
        <taxon>Onchocercidae</taxon>
        <taxon>Onchocerca</taxon>
    </lineage>
</organism>
<accession>A0A8R1TJN8</accession>
<feature type="compositionally biased region" description="Basic and acidic residues" evidence="2">
    <location>
        <begin position="81"/>
        <end position="91"/>
    </location>
</feature>
<evidence type="ECO:0000313" key="4">
    <source>
        <dbReference type="Proteomes" id="UP000024404"/>
    </source>
</evidence>
<dbReference type="InterPro" id="IPR029488">
    <property type="entry name" value="Hmw/CFAP97"/>
</dbReference>
<keyword evidence="4" id="KW-1185">Reference proteome</keyword>
<name>A0A8R1TJN8_ONCVO</name>
<dbReference type="Proteomes" id="UP000024404">
    <property type="component" value="Unassembled WGS sequence"/>
</dbReference>
<dbReference type="EnsemblMetazoa" id="OVOC1029.1">
    <property type="protein sequence ID" value="OVOC1029.1"/>
    <property type="gene ID" value="WBGene00237838"/>
</dbReference>
<evidence type="ECO:0000313" key="3">
    <source>
        <dbReference type="EnsemblMetazoa" id="OVOC1029.1"/>
    </source>
</evidence>
<sequence>MRKAIPSALLFPLLSQKFIPIDGDIPNILTSTKPAMNNLIQHHERLYQFIKHKERVLKAKPVVETRPRSKSMSGCPRMSLQKRDKERRIQEENERLLKSLLKISERKPKYL</sequence>
<dbReference type="OMA" id="YQFIKHK"/>
<feature type="region of interest" description="Disordered" evidence="2">
    <location>
        <begin position="62"/>
        <end position="91"/>
    </location>
</feature>
<evidence type="ECO:0000256" key="1">
    <source>
        <dbReference type="ARBA" id="ARBA00008315"/>
    </source>
</evidence>
<reference evidence="3" key="2">
    <citation type="submission" date="2022-06" db="UniProtKB">
        <authorList>
            <consortium name="EnsemblMetazoa"/>
        </authorList>
    </citation>
    <scope>IDENTIFICATION</scope>
</reference>